<keyword evidence="3" id="KW-0547">Nucleotide-binding</keyword>
<name>A0A372MKC8_9SPIR</name>
<dbReference type="PANTHER" id="PTHR34704">
    <property type="entry name" value="ATPASE"/>
    <property type="match status" value="1"/>
</dbReference>
<dbReference type="InterPro" id="IPR011579">
    <property type="entry name" value="ATPase_dom"/>
</dbReference>
<dbReference type="InterPro" id="IPR027417">
    <property type="entry name" value="P-loop_NTPase"/>
</dbReference>
<dbReference type="SUPFAM" id="SSF52980">
    <property type="entry name" value="Restriction endonuclease-like"/>
    <property type="match status" value="1"/>
</dbReference>
<reference evidence="4" key="1">
    <citation type="submission" date="2018-08" db="EMBL/GenBank/DDBJ databases">
        <authorList>
            <person name="Grouzdev D.S."/>
            <person name="Krutkina M.S."/>
        </authorList>
    </citation>
    <scope>NUCLEOTIDE SEQUENCE [LARGE SCALE GENOMIC DNA]</scope>
    <source>
        <strain evidence="4">4-11</strain>
    </source>
</reference>
<sequence length="465" mass="53949">MFIGREKELGLLEELHASGTFKYLVLYGRRRVGKTSLLNEFSKKRNVIFYSAQAKNDRLNLSDFSKTLQLHFSGSSYGAFEDWNAAFSYVFDQTSEERVTLIIDEFPYIAEENPSIKSILQHAIDKKWKHKNIFLILCGSSISFMETEVMGAKSPLYGRATSSLELQCFNYIESARFFPNYSIEEKLLCYGILGGVPCYLAAFNDKKTITKNIEKNILRTGSFLKEETQNLLKMELREPRIYNSIFEAIATGASRLNEIAQKIHEEQTKCSKYIRTLKNMRLVDKVTPSGEKDSSKKSIYQISDNFFLFWYHFIFSNKSYYELLGDEEAAQEIFEHLSHYMGSVFENICMQYLTILAKQRKLPFVPHTMGRWWGGNPNTKKEDDIDILAFDVHKQSAIVCECKYRSKLFGIDEYKDFLRSAELFHHIENRYYYLFSKSGFTEAVKANAQREGVTLVALEDLFLVD</sequence>
<evidence type="ECO:0000259" key="1">
    <source>
        <dbReference type="Pfam" id="PF01637"/>
    </source>
</evidence>
<dbReference type="InterPro" id="IPR004256">
    <property type="entry name" value="DUF234"/>
</dbReference>
<dbReference type="Proteomes" id="UP000264002">
    <property type="component" value="Unassembled WGS sequence"/>
</dbReference>
<accession>A0A372MKC8</accession>
<dbReference type="InterPro" id="IPR011335">
    <property type="entry name" value="Restrct_endonuc-II-like"/>
</dbReference>
<dbReference type="AlphaFoldDB" id="A0A372MKC8"/>
<reference evidence="3 4" key="2">
    <citation type="submission" date="2018-09" db="EMBL/GenBank/DDBJ databases">
        <title>Genome of Sphaerochaeta halotolerans strain 4-11.</title>
        <authorList>
            <person name="Nazina T.N."/>
            <person name="Sokolova D.S."/>
        </authorList>
    </citation>
    <scope>NUCLEOTIDE SEQUENCE [LARGE SCALE GENOMIC DNA]</scope>
    <source>
        <strain evidence="3 4">4-11</strain>
    </source>
</reference>
<proteinExistence type="predicted"/>
<dbReference type="Pfam" id="PF03008">
    <property type="entry name" value="DUF234"/>
    <property type="match status" value="1"/>
</dbReference>
<dbReference type="EMBL" id="QUWK01000001">
    <property type="protein sequence ID" value="RFU96245.1"/>
    <property type="molecule type" value="Genomic_DNA"/>
</dbReference>
<feature type="domain" description="ATPase" evidence="1">
    <location>
        <begin position="2"/>
        <end position="202"/>
    </location>
</feature>
<dbReference type="PANTHER" id="PTHR34704:SF1">
    <property type="entry name" value="ATPASE"/>
    <property type="match status" value="1"/>
</dbReference>
<dbReference type="Gene3D" id="3.40.50.300">
    <property type="entry name" value="P-loop containing nucleotide triphosphate hydrolases"/>
    <property type="match status" value="1"/>
</dbReference>
<comment type="caution">
    <text evidence="3">The sequence shown here is derived from an EMBL/GenBank/DDBJ whole genome shotgun (WGS) entry which is preliminary data.</text>
</comment>
<dbReference type="Pfam" id="PF01637">
    <property type="entry name" value="ATPase_2"/>
    <property type="match status" value="1"/>
</dbReference>
<evidence type="ECO:0000313" key="3">
    <source>
        <dbReference type="EMBL" id="RFU96245.1"/>
    </source>
</evidence>
<evidence type="ECO:0000313" key="4">
    <source>
        <dbReference type="Proteomes" id="UP000264002"/>
    </source>
</evidence>
<gene>
    <name evidence="3" type="ORF">DYP60_01375</name>
</gene>
<keyword evidence="3" id="KW-0067">ATP-binding</keyword>
<evidence type="ECO:0000259" key="2">
    <source>
        <dbReference type="Pfam" id="PF03008"/>
    </source>
</evidence>
<organism evidence="3 4">
    <name type="scientific">Sphaerochaeta halotolerans</name>
    <dbReference type="NCBI Taxonomy" id="2293840"/>
    <lineage>
        <taxon>Bacteria</taxon>
        <taxon>Pseudomonadati</taxon>
        <taxon>Spirochaetota</taxon>
        <taxon>Spirochaetia</taxon>
        <taxon>Spirochaetales</taxon>
        <taxon>Sphaerochaetaceae</taxon>
        <taxon>Sphaerochaeta</taxon>
    </lineage>
</organism>
<dbReference type="GO" id="GO:0005524">
    <property type="term" value="F:ATP binding"/>
    <property type="evidence" value="ECO:0007669"/>
    <property type="project" value="UniProtKB-KW"/>
</dbReference>
<feature type="domain" description="DUF234" evidence="2">
    <location>
        <begin position="310"/>
        <end position="406"/>
    </location>
</feature>
<dbReference type="RefSeq" id="WP_117329065.1">
    <property type="nucleotide sequence ID" value="NZ_QUWK01000001.1"/>
</dbReference>
<keyword evidence="4" id="KW-1185">Reference proteome</keyword>
<dbReference type="SUPFAM" id="SSF52540">
    <property type="entry name" value="P-loop containing nucleoside triphosphate hydrolases"/>
    <property type="match status" value="1"/>
</dbReference>
<protein>
    <submittedName>
        <fullName evidence="3">ATP-binding protein</fullName>
    </submittedName>
</protein>